<dbReference type="OrthoDB" id="2524554at2759"/>
<keyword evidence="2" id="KW-1133">Transmembrane helix</keyword>
<sequence length="717" mass="74676">MLSRSTRAIARATPRTRTFARPSTPVVAAASSSPHLGLAPSPRRHYARPPSFTTPQEPAPAPLPEPGQEPDPAVPLAPLPPTNLPVEDYASPLVHTASFFGQLFRYAVYGSVAIVASAATALVAVHLYVEHVALAPSLNLDDPDDWLAEQPGWSGLHIDKRGGTDPRLGLLARAAIRGAYIAQTWGAGMVASPLSAAPSAAASASPFAVSRMGGDMIGAKHDAAAVVASQGRQVGDGGWLLAEQYLAYALERAARRGIALDDSSLAGAAWERHVDQGGVDRAAVELEERLAGVRERIGGRARLEAARDGWDRIYLALSASPTTDPHPDRAADRAWEARETLVATRKLGELSARIADLWQPGTDERRVENDRAQGYFVGGLVPVLARDGGHSLEGDALDQLVPAGAPTIREQANKHASPLSSFFGFWSRSHPPSSPSSTSTSTADLSPELSHLVALLSRTSPSRALSSPTASDAPSARVLDRPAPQRALVASLVSLETFLARRRDGDVDGASSSSSSAAAPTDAALASAQALQRAALEYARALSPAPAPSPSLPSSSSAALVAPPAPPRDTHTPLEPAHVSRSLSQAYLSTRVAALEAHLAECSLARSALGASSSRGGGLFGGGSKNKPAAAPAPGPADLSLAHGLVRSALARAELAADQSAGLLAVLETERGGRAKDLERAFGESLKRARRDAEKVRELGRGLAAFVDGQQRRQQSA</sequence>
<protein>
    <submittedName>
        <fullName evidence="3">Uncharacterized protein</fullName>
    </submittedName>
</protein>
<evidence type="ECO:0000256" key="1">
    <source>
        <dbReference type="SAM" id="MobiDB-lite"/>
    </source>
</evidence>
<feature type="compositionally biased region" description="Polar residues" evidence="1">
    <location>
        <begin position="460"/>
        <end position="472"/>
    </location>
</feature>
<organism evidence="3 4">
    <name type="scientific">Rhodotorula graminis (strain WP1)</name>
    <dbReference type="NCBI Taxonomy" id="578459"/>
    <lineage>
        <taxon>Eukaryota</taxon>
        <taxon>Fungi</taxon>
        <taxon>Dikarya</taxon>
        <taxon>Basidiomycota</taxon>
        <taxon>Pucciniomycotina</taxon>
        <taxon>Microbotryomycetes</taxon>
        <taxon>Sporidiobolales</taxon>
        <taxon>Sporidiobolaceae</taxon>
        <taxon>Rhodotorula</taxon>
    </lineage>
</organism>
<dbReference type="EMBL" id="KQ474077">
    <property type="protein sequence ID" value="KPV75753.1"/>
    <property type="molecule type" value="Genomic_DNA"/>
</dbReference>
<evidence type="ECO:0000313" key="4">
    <source>
        <dbReference type="Proteomes" id="UP000053890"/>
    </source>
</evidence>
<dbReference type="PANTHER" id="PTHR24216">
    <property type="entry name" value="PAXILLIN-RELATED"/>
    <property type="match status" value="1"/>
</dbReference>
<evidence type="ECO:0000313" key="3">
    <source>
        <dbReference type="EMBL" id="KPV75753.1"/>
    </source>
</evidence>
<proteinExistence type="predicted"/>
<dbReference type="GeneID" id="28976952"/>
<feature type="region of interest" description="Disordered" evidence="1">
    <location>
        <begin position="1"/>
        <end position="79"/>
    </location>
</feature>
<feature type="compositionally biased region" description="Low complexity" evidence="1">
    <location>
        <begin position="1"/>
        <end position="34"/>
    </location>
</feature>
<keyword evidence="2" id="KW-0472">Membrane</keyword>
<name>A0A194S4T9_RHOGW</name>
<keyword evidence="2" id="KW-0812">Transmembrane</keyword>
<keyword evidence="4" id="KW-1185">Reference proteome</keyword>
<accession>A0A194S4T9</accession>
<dbReference type="OMA" id="LDEREGW"/>
<dbReference type="PANTHER" id="PTHR24216:SF65">
    <property type="entry name" value="PAXILLIN-LIKE PROTEIN 1"/>
    <property type="match status" value="1"/>
</dbReference>
<feature type="region of interest" description="Disordered" evidence="1">
    <location>
        <begin position="543"/>
        <end position="575"/>
    </location>
</feature>
<feature type="region of interest" description="Disordered" evidence="1">
    <location>
        <begin position="460"/>
        <end position="479"/>
    </location>
</feature>
<evidence type="ECO:0000256" key="2">
    <source>
        <dbReference type="SAM" id="Phobius"/>
    </source>
</evidence>
<dbReference type="RefSeq" id="XP_018271802.1">
    <property type="nucleotide sequence ID" value="XM_018416504.1"/>
</dbReference>
<dbReference type="Proteomes" id="UP000053890">
    <property type="component" value="Unassembled WGS sequence"/>
</dbReference>
<gene>
    <name evidence="3" type="ORF">RHOBADRAFT_52783</name>
</gene>
<reference evidence="3 4" key="1">
    <citation type="journal article" date="2015" name="Front. Microbiol.">
        <title>Genome sequence of the plant growth promoting endophytic yeast Rhodotorula graminis WP1.</title>
        <authorList>
            <person name="Firrincieli A."/>
            <person name="Otillar R."/>
            <person name="Salamov A."/>
            <person name="Schmutz J."/>
            <person name="Khan Z."/>
            <person name="Redman R.S."/>
            <person name="Fleck N.D."/>
            <person name="Lindquist E."/>
            <person name="Grigoriev I.V."/>
            <person name="Doty S.L."/>
        </authorList>
    </citation>
    <scope>NUCLEOTIDE SEQUENCE [LARGE SCALE GENOMIC DNA]</scope>
    <source>
        <strain evidence="3 4">WP1</strain>
    </source>
</reference>
<feature type="compositionally biased region" description="Pro residues" evidence="1">
    <location>
        <begin position="57"/>
        <end position="79"/>
    </location>
</feature>
<feature type="compositionally biased region" description="Low complexity" evidence="1">
    <location>
        <begin position="552"/>
        <end position="562"/>
    </location>
</feature>
<dbReference type="AlphaFoldDB" id="A0A194S4T9"/>
<feature type="transmembrane region" description="Helical" evidence="2">
    <location>
        <begin position="106"/>
        <end position="129"/>
    </location>
</feature>